<dbReference type="Proteomes" id="UP001154078">
    <property type="component" value="Chromosome 2"/>
</dbReference>
<accession>A0A9P0FGA8</accession>
<reference evidence="2" key="1">
    <citation type="submission" date="2021-12" db="EMBL/GenBank/DDBJ databases">
        <authorList>
            <person name="King R."/>
        </authorList>
    </citation>
    <scope>NUCLEOTIDE SEQUENCE</scope>
</reference>
<protein>
    <submittedName>
        <fullName evidence="2">Uncharacterized protein</fullName>
    </submittedName>
</protein>
<keyword evidence="3" id="KW-1185">Reference proteome</keyword>
<dbReference type="AlphaFoldDB" id="A0A9P0FGA8"/>
<feature type="compositionally biased region" description="Low complexity" evidence="1">
    <location>
        <begin position="119"/>
        <end position="137"/>
    </location>
</feature>
<gene>
    <name evidence="2" type="ORF">MELIAE_LOCUS4498</name>
</gene>
<dbReference type="EMBL" id="OV121133">
    <property type="protein sequence ID" value="CAH0552017.1"/>
    <property type="molecule type" value="Genomic_DNA"/>
</dbReference>
<evidence type="ECO:0000256" key="1">
    <source>
        <dbReference type="SAM" id="MobiDB-lite"/>
    </source>
</evidence>
<evidence type="ECO:0000313" key="2">
    <source>
        <dbReference type="EMBL" id="CAH0552017.1"/>
    </source>
</evidence>
<organism evidence="2 3">
    <name type="scientific">Brassicogethes aeneus</name>
    <name type="common">Rape pollen beetle</name>
    <name type="synonym">Meligethes aeneus</name>
    <dbReference type="NCBI Taxonomy" id="1431903"/>
    <lineage>
        <taxon>Eukaryota</taxon>
        <taxon>Metazoa</taxon>
        <taxon>Ecdysozoa</taxon>
        <taxon>Arthropoda</taxon>
        <taxon>Hexapoda</taxon>
        <taxon>Insecta</taxon>
        <taxon>Pterygota</taxon>
        <taxon>Neoptera</taxon>
        <taxon>Endopterygota</taxon>
        <taxon>Coleoptera</taxon>
        <taxon>Polyphaga</taxon>
        <taxon>Cucujiformia</taxon>
        <taxon>Nitidulidae</taxon>
        <taxon>Meligethinae</taxon>
        <taxon>Brassicogethes</taxon>
    </lineage>
</organism>
<dbReference type="OrthoDB" id="6780417at2759"/>
<evidence type="ECO:0000313" key="3">
    <source>
        <dbReference type="Proteomes" id="UP001154078"/>
    </source>
</evidence>
<proteinExistence type="predicted"/>
<feature type="compositionally biased region" description="Polar residues" evidence="1">
    <location>
        <begin position="138"/>
        <end position="148"/>
    </location>
</feature>
<feature type="region of interest" description="Disordered" evidence="1">
    <location>
        <begin position="113"/>
        <end position="148"/>
    </location>
</feature>
<name>A0A9P0FGA8_BRAAE</name>
<sequence length="148" mass="17133">MLLTLHFYRCIYNHCNEKYGLSYILYFNFLKDVINKKIRQTYEEESQIIVNFYAARSRRDQRSTISSMVDWHNPSFLGENGIYPNAPPPYSQLDLPPKYEDIIRDMRANTINTSNTLVPTHTTTPYPNNTTPSSQNSAITESNISTIA</sequence>